<evidence type="ECO:0000313" key="2">
    <source>
        <dbReference type="Proteomes" id="UP000324222"/>
    </source>
</evidence>
<organism evidence="1 2">
    <name type="scientific">Portunus trituberculatus</name>
    <name type="common">Swimming crab</name>
    <name type="synonym">Neptunus trituberculatus</name>
    <dbReference type="NCBI Taxonomy" id="210409"/>
    <lineage>
        <taxon>Eukaryota</taxon>
        <taxon>Metazoa</taxon>
        <taxon>Ecdysozoa</taxon>
        <taxon>Arthropoda</taxon>
        <taxon>Crustacea</taxon>
        <taxon>Multicrustacea</taxon>
        <taxon>Malacostraca</taxon>
        <taxon>Eumalacostraca</taxon>
        <taxon>Eucarida</taxon>
        <taxon>Decapoda</taxon>
        <taxon>Pleocyemata</taxon>
        <taxon>Brachyura</taxon>
        <taxon>Eubrachyura</taxon>
        <taxon>Portunoidea</taxon>
        <taxon>Portunidae</taxon>
        <taxon>Portuninae</taxon>
        <taxon>Portunus</taxon>
    </lineage>
</organism>
<dbReference type="Proteomes" id="UP000324222">
    <property type="component" value="Unassembled WGS sequence"/>
</dbReference>
<dbReference type="EMBL" id="VSRR010011103">
    <property type="protein sequence ID" value="MPC52726.1"/>
    <property type="molecule type" value="Genomic_DNA"/>
</dbReference>
<dbReference type="AlphaFoldDB" id="A0A5B7G5I7"/>
<proteinExistence type="predicted"/>
<gene>
    <name evidence="1" type="ORF">E2C01_046602</name>
</gene>
<sequence length="73" mass="7684">MSYVSLKNSAASKQRFETVNRSNAIQSLQSVPSGAEFPPSLPAAGMATVHLLFALASDRLSIPLPSTLPASRV</sequence>
<protein>
    <submittedName>
        <fullName evidence="1">Uncharacterized protein</fullName>
    </submittedName>
</protein>
<evidence type="ECO:0000313" key="1">
    <source>
        <dbReference type="EMBL" id="MPC52726.1"/>
    </source>
</evidence>
<reference evidence="1 2" key="1">
    <citation type="submission" date="2019-05" db="EMBL/GenBank/DDBJ databases">
        <title>Another draft genome of Portunus trituberculatus and its Hox gene families provides insights of decapod evolution.</title>
        <authorList>
            <person name="Jeong J.-H."/>
            <person name="Song I."/>
            <person name="Kim S."/>
            <person name="Choi T."/>
            <person name="Kim D."/>
            <person name="Ryu S."/>
            <person name="Kim W."/>
        </authorList>
    </citation>
    <scope>NUCLEOTIDE SEQUENCE [LARGE SCALE GENOMIC DNA]</scope>
    <source>
        <tissue evidence="1">Muscle</tissue>
    </source>
</reference>
<keyword evidence="2" id="KW-1185">Reference proteome</keyword>
<accession>A0A5B7G5I7</accession>
<name>A0A5B7G5I7_PORTR</name>
<comment type="caution">
    <text evidence="1">The sequence shown here is derived from an EMBL/GenBank/DDBJ whole genome shotgun (WGS) entry which is preliminary data.</text>
</comment>